<dbReference type="PRINTS" id="PR00439">
    <property type="entry name" value="11SGLOBULIN"/>
</dbReference>
<protein>
    <recommendedName>
        <fullName evidence="6">Cupin type-1 domain-containing protein</fullName>
    </recommendedName>
</protein>
<dbReference type="InterPro" id="IPR014710">
    <property type="entry name" value="RmlC-like_jellyroll"/>
</dbReference>
<proteinExistence type="inferred from homology"/>
<keyword evidence="2" id="KW-0732">Signal</keyword>
<dbReference type="InterPro" id="IPR050253">
    <property type="entry name" value="Seed_Storage-Functional"/>
</dbReference>
<accession>A0AAN7MNM2</accession>
<dbReference type="GO" id="GO:0010431">
    <property type="term" value="P:seed maturation"/>
    <property type="evidence" value="ECO:0007669"/>
    <property type="project" value="UniProtKB-ARBA"/>
</dbReference>
<keyword evidence="4" id="KW-0708">Seed storage protein</keyword>
<comment type="caution">
    <text evidence="7">The sequence shown here is derived from an EMBL/GenBank/DDBJ whole genome shotgun (WGS) entry which is preliminary data.</text>
</comment>
<dbReference type="GO" id="GO:0045735">
    <property type="term" value="F:nutrient reservoir activity"/>
    <property type="evidence" value="ECO:0007669"/>
    <property type="project" value="UniProtKB-KW"/>
</dbReference>
<dbReference type="InterPro" id="IPR006045">
    <property type="entry name" value="Cupin_1"/>
</dbReference>
<evidence type="ECO:0000313" key="8">
    <source>
        <dbReference type="Proteomes" id="UP001346149"/>
    </source>
</evidence>
<comment type="similarity">
    <text evidence="1">Belongs to the 11S seed storage protein (globulins) family.</text>
</comment>
<reference evidence="7 8" key="1">
    <citation type="journal article" date="2023" name="Hortic Res">
        <title>Pangenome of water caltrop reveals structural variations and asymmetric subgenome divergence after allopolyploidization.</title>
        <authorList>
            <person name="Zhang X."/>
            <person name="Chen Y."/>
            <person name="Wang L."/>
            <person name="Yuan Y."/>
            <person name="Fang M."/>
            <person name="Shi L."/>
            <person name="Lu R."/>
            <person name="Comes H.P."/>
            <person name="Ma Y."/>
            <person name="Chen Y."/>
            <person name="Huang G."/>
            <person name="Zhou Y."/>
            <person name="Zheng Z."/>
            <person name="Qiu Y."/>
        </authorList>
    </citation>
    <scope>NUCLEOTIDE SEQUENCE [LARGE SCALE GENOMIC DNA]</scope>
    <source>
        <strain evidence="7">F231</strain>
    </source>
</reference>
<organism evidence="7 8">
    <name type="scientific">Trapa natans</name>
    <name type="common">Water chestnut</name>
    <dbReference type="NCBI Taxonomy" id="22666"/>
    <lineage>
        <taxon>Eukaryota</taxon>
        <taxon>Viridiplantae</taxon>
        <taxon>Streptophyta</taxon>
        <taxon>Embryophyta</taxon>
        <taxon>Tracheophyta</taxon>
        <taxon>Spermatophyta</taxon>
        <taxon>Magnoliopsida</taxon>
        <taxon>eudicotyledons</taxon>
        <taxon>Gunneridae</taxon>
        <taxon>Pentapetalae</taxon>
        <taxon>rosids</taxon>
        <taxon>malvids</taxon>
        <taxon>Myrtales</taxon>
        <taxon>Lythraceae</taxon>
        <taxon>Trapa</taxon>
    </lineage>
</organism>
<dbReference type="AlphaFoldDB" id="A0AAN7MNM2"/>
<evidence type="ECO:0000313" key="7">
    <source>
        <dbReference type="EMBL" id="KAK4798595.1"/>
    </source>
</evidence>
<evidence type="ECO:0000256" key="3">
    <source>
        <dbReference type="ARBA" id="ARBA00022761"/>
    </source>
</evidence>
<dbReference type="PANTHER" id="PTHR31189:SF48">
    <property type="entry name" value="LEGUMIN B"/>
    <property type="match status" value="1"/>
</dbReference>
<evidence type="ECO:0000256" key="4">
    <source>
        <dbReference type="ARBA" id="ARBA00023129"/>
    </source>
</evidence>
<dbReference type="InterPro" id="IPR006044">
    <property type="entry name" value="11S_seedstore_pln"/>
</dbReference>
<evidence type="ECO:0000256" key="2">
    <source>
        <dbReference type="ARBA" id="ARBA00022729"/>
    </source>
</evidence>
<keyword evidence="3" id="KW-0758">Storage protein</keyword>
<dbReference type="InterPro" id="IPR011051">
    <property type="entry name" value="RmlC_Cupin_sf"/>
</dbReference>
<dbReference type="Pfam" id="PF00190">
    <property type="entry name" value="Cupin_1"/>
    <property type="match status" value="1"/>
</dbReference>
<sequence length="121" mass="14304">MKDRHAWTHRLQISRDNGQSMFDGELQQNQLLVVQQNFMVIKKAVEEGMEWVAFETSDNPMKNNLAQWLWVIRGLPDDVPVNSYRISRDYYRKLKYSREELTVFNPGSRSTRGQKRDNAAK</sequence>
<gene>
    <name evidence="7" type="ORF">SAY86_030921</name>
</gene>
<dbReference type="PANTHER" id="PTHR31189">
    <property type="entry name" value="OS03G0336100 PROTEIN-RELATED"/>
    <property type="match status" value="1"/>
</dbReference>
<name>A0AAN7MNM2_TRANT</name>
<dbReference type="EMBL" id="JAXQNO010000005">
    <property type="protein sequence ID" value="KAK4798595.1"/>
    <property type="molecule type" value="Genomic_DNA"/>
</dbReference>
<feature type="domain" description="Cupin type-1" evidence="6">
    <location>
        <begin position="12"/>
        <end position="87"/>
    </location>
</feature>
<evidence type="ECO:0000256" key="5">
    <source>
        <dbReference type="ARBA" id="ARBA00023157"/>
    </source>
</evidence>
<dbReference type="SUPFAM" id="SSF51182">
    <property type="entry name" value="RmlC-like cupins"/>
    <property type="match status" value="1"/>
</dbReference>
<dbReference type="Gene3D" id="2.60.120.10">
    <property type="entry name" value="Jelly Rolls"/>
    <property type="match status" value="1"/>
</dbReference>
<keyword evidence="5" id="KW-1015">Disulfide bond</keyword>
<evidence type="ECO:0000259" key="6">
    <source>
        <dbReference type="Pfam" id="PF00190"/>
    </source>
</evidence>
<keyword evidence="8" id="KW-1185">Reference proteome</keyword>
<dbReference type="Proteomes" id="UP001346149">
    <property type="component" value="Unassembled WGS sequence"/>
</dbReference>
<evidence type="ECO:0000256" key="1">
    <source>
        <dbReference type="ARBA" id="ARBA00007178"/>
    </source>
</evidence>